<accession>A0A847U1E5</accession>
<name>A0A847U1E5_9EURY</name>
<proteinExistence type="predicted"/>
<reference evidence="3" key="1">
    <citation type="submission" date="2019-12" db="EMBL/GenBank/DDBJ databases">
        <title>Whole-genome sequence of Halomicrobium mukohataei pws1.</title>
        <authorList>
            <person name="Verma D.K."/>
            <person name="Gopal K."/>
            <person name="Prasad E.S."/>
        </authorList>
    </citation>
    <scope>NUCLEOTIDE SEQUENCE</scope>
    <source>
        <strain evidence="3">Pws1</strain>
    </source>
</reference>
<keyword evidence="2" id="KW-0812">Transmembrane</keyword>
<gene>
    <name evidence="3" type="ORF">GOC74_05875</name>
</gene>
<keyword evidence="2" id="KW-1133">Transmembrane helix</keyword>
<dbReference type="Proteomes" id="UP000608662">
    <property type="component" value="Unassembled WGS sequence"/>
</dbReference>
<dbReference type="RefSeq" id="WP_170093318.1">
    <property type="nucleotide sequence ID" value="NZ_WOYG01000001.1"/>
</dbReference>
<sequence length="321" mass="33179">MPYCLACGTKSDFETQTCPSCGQAVRHRIDPPGDAFPEPSEPEVPWEEGDAESGADDAESGTDDATNGAGAEESKPLAGIDDTLAAEDDEAGDTPPSTDPSGPSPFADRWSFGVAATYPVDEDYRPLVVGGIVELIALVLPVFSLVTVGYGFRLCGAVARGQRERPAFDDYGESLVGGLQSLLVAGLYGVVLVVGGGAAAAVWTVDEPLGIALGVTTGVLGLYPFPASLTVYAATGELRTAFSRASAGRFATSGTYVRAWLAWLAGIVAVALAAVLSVITLVGPVVVRAWGTYSLGVLWGYYYRSAAAEGIVPPAPDEPVR</sequence>
<evidence type="ECO:0000313" key="4">
    <source>
        <dbReference type="Proteomes" id="UP000608662"/>
    </source>
</evidence>
<feature type="compositionally biased region" description="Low complexity" evidence="1">
    <location>
        <begin position="93"/>
        <end position="105"/>
    </location>
</feature>
<dbReference type="AlphaFoldDB" id="A0A847U1E5"/>
<dbReference type="OrthoDB" id="295069at2157"/>
<dbReference type="EMBL" id="WOYG01000001">
    <property type="protein sequence ID" value="NLV09453.1"/>
    <property type="molecule type" value="Genomic_DNA"/>
</dbReference>
<evidence type="ECO:0000256" key="2">
    <source>
        <dbReference type="SAM" id="Phobius"/>
    </source>
</evidence>
<dbReference type="InterPro" id="IPR025098">
    <property type="entry name" value="DUF4013"/>
</dbReference>
<comment type="caution">
    <text evidence="3">The sequence shown here is derived from an EMBL/GenBank/DDBJ whole genome shotgun (WGS) entry which is preliminary data.</text>
</comment>
<feature type="transmembrane region" description="Helical" evidence="2">
    <location>
        <begin position="256"/>
        <end position="279"/>
    </location>
</feature>
<feature type="transmembrane region" description="Helical" evidence="2">
    <location>
        <begin position="211"/>
        <end position="235"/>
    </location>
</feature>
<evidence type="ECO:0000256" key="1">
    <source>
        <dbReference type="SAM" id="MobiDB-lite"/>
    </source>
</evidence>
<feature type="region of interest" description="Disordered" evidence="1">
    <location>
        <begin position="11"/>
        <end position="79"/>
    </location>
</feature>
<keyword evidence="2" id="KW-0472">Membrane</keyword>
<protein>
    <submittedName>
        <fullName evidence="3">DUF4013 domain-containing protein</fullName>
    </submittedName>
</protein>
<feature type="transmembrane region" description="Helical" evidence="2">
    <location>
        <begin position="182"/>
        <end position="205"/>
    </location>
</feature>
<feature type="compositionally biased region" description="Acidic residues" evidence="1">
    <location>
        <begin position="40"/>
        <end position="62"/>
    </location>
</feature>
<organism evidence="3 4">
    <name type="scientific">Halomicrobium mukohataei</name>
    <dbReference type="NCBI Taxonomy" id="57705"/>
    <lineage>
        <taxon>Archaea</taxon>
        <taxon>Methanobacteriati</taxon>
        <taxon>Methanobacteriota</taxon>
        <taxon>Stenosarchaea group</taxon>
        <taxon>Halobacteria</taxon>
        <taxon>Halobacteriales</taxon>
        <taxon>Haloarculaceae</taxon>
        <taxon>Halomicrobium</taxon>
    </lineage>
</organism>
<feature type="transmembrane region" description="Helical" evidence="2">
    <location>
        <begin position="127"/>
        <end position="152"/>
    </location>
</feature>
<evidence type="ECO:0000313" key="3">
    <source>
        <dbReference type="EMBL" id="NLV09453.1"/>
    </source>
</evidence>
<feature type="region of interest" description="Disordered" evidence="1">
    <location>
        <begin position="87"/>
        <end position="106"/>
    </location>
</feature>
<dbReference type="Pfam" id="PF13197">
    <property type="entry name" value="DUF4013"/>
    <property type="match status" value="1"/>
</dbReference>